<keyword evidence="2" id="KW-1185">Reference proteome</keyword>
<dbReference type="EMBL" id="PGCP01000003">
    <property type="protein sequence ID" value="PJC94842.1"/>
    <property type="molecule type" value="Genomic_DNA"/>
</dbReference>
<protein>
    <submittedName>
        <fullName evidence="1">Uncharacterized protein</fullName>
    </submittedName>
</protein>
<organism evidence="1 2">
    <name type="scientific">Aeromonas lusitana</name>
    <dbReference type="NCBI Taxonomy" id="931529"/>
    <lineage>
        <taxon>Bacteria</taxon>
        <taxon>Pseudomonadati</taxon>
        <taxon>Pseudomonadota</taxon>
        <taxon>Gammaproteobacteria</taxon>
        <taxon>Aeromonadales</taxon>
        <taxon>Aeromonadaceae</taxon>
        <taxon>Aeromonas</taxon>
    </lineage>
</organism>
<dbReference type="AlphaFoldDB" id="A0A2M8HE69"/>
<evidence type="ECO:0000313" key="1">
    <source>
        <dbReference type="EMBL" id="PJC94842.1"/>
    </source>
</evidence>
<sequence length="70" mass="7869">MPHPLSPPLKTFFTTQGAPIYPVWDWDEGIAANQDPSLLPGMVPQETIPMAHLAKRNLVNKMGRNEIIIY</sequence>
<dbReference type="Proteomes" id="UP000232060">
    <property type="component" value="Unassembled WGS sequence"/>
</dbReference>
<reference evidence="1 2" key="1">
    <citation type="submission" date="2017-11" db="EMBL/GenBank/DDBJ databases">
        <title>Draft genome sequence of environmental isolate Aeromonas lusitania sp. nov. MDC 2473.</title>
        <authorList>
            <person name="Colston S.M."/>
            <person name="Navarro A."/>
            <person name="Martinez-Murcia A.J."/>
            <person name="Graf J."/>
        </authorList>
    </citation>
    <scope>NUCLEOTIDE SEQUENCE [LARGE SCALE GENOMIC DNA]</scope>
    <source>
        <strain evidence="1 2">MDC 2473</strain>
    </source>
</reference>
<gene>
    <name evidence="1" type="ORF">CUC44_02570</name>
</gene>
<comment type="caution">
    <text evidence="1">The sequence shown here is derived from an EMBL/GenBank/DDBJ whole genome shotgun (WGS) entry which is preliminary data.</text>
</comment>
<accession>A0A2M8HE69</accession>
<name>A0A2M8HE69_9GAMM</name>
<evidence type="ECO:0000313" key="2">
    <source>
        <dbReference type="Proteomes" id="UP000232060"/>
    </source>
</evidence>
<proteinExistence type="predicted"/>